<dbReference type="OrthoDB" id="6500128at2759"/>
<dbReference type="GO" id="GO:0005743">
    <property type="term" value="C:mitochondrial inner membrane"/>
    <property type="evidence" value="ECO:0007669"/>
    <property type="project" value="TreeGrafter"/>
</dbReference>
<dbReference type="PROSITE" id="PS50929">
    <property type="entry name" value="ABC_TM1F"/>
    <property type="match status" value="1"/>
</dbReference>
<keyword evidence="3 5" id="KW-1133">Transmembrane helix</keyword>
<dbReference type="PANTHER" id="PTHR43394:SF1">
    <property type="entry name" value="ATP-BINDING CASSETTE SUB-FAMILY B MEMBER 10, MITOCHONDRIAL"/>
    <property type="match status" value="1"/>
</dbReference>
<evidence type="ECO:0000313" key="8">
    <source>
        <dbReference type="Proteomes" id="UP000499080"/>
    </source>
</evidence>
<dbReference type="SUPFAM" id="SSF90123">
    <property type="entry name" value="ABC transporter transmembrane region"/>
    <property type="match status" value="1"/>
</dbReference>
<evidence type="ECO:0000313" key="7">
    <source>
        <dbReference type="EMBL" id="GBN25621.1"/>
    </source>
</evidence>
<dbReference type="GO" id="GO:0005524">
    <property type="term" value="F:ATP binding"/>
    <property type="evidence" value="ECO:0007669"/>
    <property type="project" value="UniProtKB-KW"/>
</dbReference>
<feature type="transmembrane region" description="Helical" evidence="5">
    <location>
        <begin position="127"/>
        <end position="146"/>
    </location>
</feature>
<sequence>MWFQILHSNLFRNSLLTAYRKNISSNYSLLLKNSSKKHNINRNTYFPIILNANTKRCFPRLLSNVPKKPVRKELRRILKIAESQKWKLTGAIVLLFISSTVTMAVPFCVGKLIDMMTSSGDDLKTSLLSFCKVLVVIFIVGALANFGRVYLINISSHQVTNTLRRKVYGSILCQEAAFFDQTKTGELINRISADTTTVGMSITNNISDGLRYSFIFTAASCLMVYTSPLLASVSLTIVAPIAIAGAIAGKVLKRNSKSVQDALADATQVCEERISNIRTVQAFAKLREENEIYSQKINNVLHFAYKESLGRALFFGM</sequence>
<dbReference type="Pfam" id="PF00664">
    <property type="entry name" value="ABC_membrane"/>
    <property type="match status" value="1"/>
</dbReference>
<evidence type="ECO:0000256" key="4">
    <source>
        <dbReference type="ARBA" id="ARBA00023136"/>
    </source>
</evidence>
<dbReference type="PANTHER" id="PTHR43394">
    <property type="entry name" value="ATP-DEPENDENT PERMEASE MDL1, MITOCHONDRIAL"/>
    <property type="match status" value="1"/>
</dbReference>
<evidence type="ECO:0000256" key="5">
    <source>
        <dbReference type="SAM" id="Phobius"/>
    </source>
</evidence>
<comment type="caution">
    <text evidence="7">The sequence shown here is derived from an EMBL/GenBank/DDBJ whole genome shotgun (WGS) entry which is preliminary data.</text>
</comment>
<dbReference type="GO" id="GO:0015421">
    <property type="term" value="F:ABC-type oligopeptide transporter activity"/>
    <property type="evidence" value="ECO:0007669"/>
    <property type="project" value="TreeGrafter"/>
</dbReference>
<feature type="transmembrane region" description="Helical" evidence="5">
    <location>
        <begin position="233"/>
        <end position="252"/>
    </location>
</feature>
<reference evidence="7 8" key="1">
    <citation type="journal article" date="2019" name="Sci. Rep.">
        <title>Orb-weaving spider Araneus ventricosus genome elucidates the spidroin gene catalogue.</title>
        <authorList>
            <person name="Kono N."/>
            <person name="Nakamura H."/>
            <person name="Ohtoshi R."/>
            <person name="Moran D.A.P."/>
            <person name="Shinohara A."/>
            <person name="Yoshida Y."/>
            <person name="Fujiwara M."/>
            <person name="Mori M."/>
            <person name="Tomita M."/>
            <person name="Arakawa K."/>
        </authorList>
    </citation>
    <scope>NUCLEOTIDE SEQUENCE [LARGE SCALE GENOMIC DNA]</scope>
</reference>
<evidence type="ECO:0000256" key="2">
    <source>
        <dbReference type="ARBA" id="ARBA00022692"/>
    </source>
</evidence>
<dbReference type="EMBL" id="BGPR01007267">
    <property type="protein sequence ID" value="GBN25621.1"/>
    <property type="molecule type" value="Genomic_DNA"/>
</dbReference>
<evidence type="ECO:0000256" key="1">
    <source>
        <dbReference type="ARBA" id="ARBA00004141"/>
    </source>
</evidence>
<dbReference type="GO" id="GO:0090374">
    <property type="term" value="P:oligopeptide export from mitochondrion"/>
    <property type="evidence" value="ECO:0007669"/>
    <property type="project" value="TreeGrafter"/>
</dbReference>
<keyword evidence="7" id="KW-0547">Nucleotide-binding</keyword>
<feature type="transmembrane region" description="Helical" evidence="5">
    <location>
        <begin position="86"/>
        <end position="107"/>
    </location>
</feature>
<dbReference type="InterPro" id="IPR011527">
    <property type="entry name" value="ABC1_TM_dom"/>
</dbReference>
<evidence type="ECO:0000256" key="3">
    <source>
        <dbReference type="ARBA" id="ARBA00022989"/>
    </source>
</evidence>
<dbReference type="Gene3D" id="1.20.1560.10">
    <property type="entry name" value="ABC transporter type 1, transmembrane domain"/>
    <property type="match status" value="1"/>
</dbReference>
<proteinExistence type="predicted"/>
<keyword evidence="7" id="KW-0067">ATP-binding</keyword>
<dbReference type="InterPro" id="IPR039421">
    <property type="entry name" value="Type_1_exporter"/>
</dbReference>
<dbReference type="AlphaFoldDB" id="A0A4Y2MES4"/>
<accession>A0A4Y2MES4</accession>
<dbReference type="InterPro" id="IPR036640">
    <property type="entry name" value="ABC1_TM_sf"/>
</dbReference>
<feature type="transmembrane region" description="Helical" evidence="5">
    <location>
        <begin position="209"/>
        <end position="227"/>
    </location>
</feature>
<keyword evidence="2 5" id="KW-0812">Transmembrane</keyword>
<keyword evidence="8" id="KW-1185">Reference proteome</keyword>
<comment type="subcellular location">
    <subcellularLocation>
        <location evidence="1">Membrane</location>
        <topology evidence="1">Multi-pass membrane protein</topology>
    </subcellularLocation>
</comment>
<dbReference type="Proteomes" id="UP000499080">
    <property type="component" value="Unassembled WGS sequence"/>
</dbReference>
<gene>
    <name evidence="7" type="primary">Abcb10</name>
    <name evidence="7" type="ORF">AVEN_2062_1</name>
</gene>
<protein>
    <submittedName>
        <fullName evidence="7">ATP-binding cassette sub-family B member 10, mitochondrial</fullName>
    </submittedName>
</protein>
<keyword evidence="4 5" id="KW-0472">Membrane</keyword>
<feature type="non-terminal residue" evidence="7">
    <location>
        <position position="317"/>
    </location>
</feature>
<feature type="domain" description="ABC transmembrane type-1" evidence="6">
    <location>
        <begin position="90"/>
        <end position="317"/>
    </location>
</feature>
<name>A0A4Y2MES4_ARAVE</name>
<evidence type="ECO:0000259" key="6">
    <source>
        <dbReference type="PROSITE" id="PS50929"/>
    </source>
</evidence>
<organism evidence="7 8">
    <name type="scientific">Araneus ventricosus</name>
    <name type="common">Orbweaver spider</name>
    <name type="synonym">Epeira ventricosa</name>
    <dbReference type="NCBI Taxonomy" id="182803"/>
    <lineage>
        <taxon>Eukaryota</taxon>
        <taxon>Metazoa</taxon>
        <taxon>Ecdysozoa</taxon>
        <taxon>Arthropoda</taxon>
        <taxon>Chelicerata</taxon>
        <taxon>Arachnida</taxon>
        <taxon>Araneae</taxon>
        <taxon>Araneomorphae</taxon>
        <taxon>Entelegynae</taxon>
        <taxon>Araneoidea</taxon>
        <taxon>Araneidae</taxon>
        <taxon>Araneus</taxon>
    </lineage>
</organism>